<dbReference type="EMBL" id="CM000766">
    <property type="protein sequence ID" value="OQU79830.1"/>
    <property type="molecule type" value="Genomic_DNA"/>
</dbReference>
<feature type="compositionally biased region" description="Pro residues" evidence="1">
    <location>
        <begin position="104"/>
        <end position="114"/>
    </location>
</feature>
<evidence type="ECO:0000313" key="3">
    <source>
        <dbReference type="Proteomes" id="UP000000768"/>
    </source>
</evidence>
<feature type="compositionally biased region" description="Basic and acidic residues" evidence="1">
    <location>
        <begin position="81"/>
        <end position="101"/>
    </location>
</feature>
<keyword evidence="3" id="KW-1185">Reference proteome</keyword>
<sequence length="181" mass="18827">MVGPRQGSAAQRGAVGPPMRTARRARDEETTARRGAAGLRTTTARRRRGAAGADDDGEVGLQRGETVSAGRKGSSASAAVSRREGGKLGSRHSGEGREQRMRQTPPPLLPPHTPSPYASSPLSPPNPTAGPPPLRRGGRFPGDSARFAADSGLLRGFLGESAGIGTSRLEVRPPLLLPSDR</sequence>
<name>A0A1Z5R7X2_SORBI</name>
<evidence type="ECO:0000313" key="2">
    <source>
        <dbReference type="EMBL" id="OQU79830.1"/>
    </source>
</evidence>
<protein>
    <submittedName>
        <fullName evidence="2">Uncharacterized protein</fullName>
    </submittedName>
</protein>
<dbReference type="Proteomes" id="UP000000768">
    <property type="component" value="Chromosome 7"/>
</dbReference>
<feature type="region of interest" description="Disordered" evidence="1">
    <location>
        <begin position="158"/>
        <end position="181"/>
    </location>
</feature>
<organism evidence="2 3">
    <name type="scientific">Sorghum bicolor</name>
    <name type="common">Sorghum</name>
    <name type="synonym">Sorghum vulgare</name>
    <dbReference type="NCBI Taxonomy" id="4558"/>
    <lineage>
        <taxon>Eukaryota</taxon>
        <taxon>Viridiplantae</taxon>
        <taxon>Streptophyta</taxon>
        <taxon>Embryophyta</taxon>
        <taxon>Tracheophyta</taxon>
        <taxon>Spermatophyta</taxon>
        <taxon>Magnoliopsida</taxon>
        <taxon>Liliopsida</taxon>
        <taxon>Poales</taxon>
        <taxon>Poaceae</taxon>
        <taxon>PACMAD clade</taxon>
        <taxon>Panicoideae</taxon>
        <taxon>Andropogonodae</taxon>
        <taxon>Andropogoneae</taxon>
        <taxon>Sorghinae</taxon>
        <taxon>Sorghum</taxon>
    </lineage>
</organism>
<proteinExistence type="predicted"/>
<dbReference type="AlphaFoldDB" id="A0A1Z5R7X2"/>
<feature type="compositionally biased region" description="Pro residues" evidence="1">
    <location>
        <begin position="122"/>
        <end position="134"/>
    </location>
</feature>
<feature type="region of interest" description="Disordered" evidence="1">
    <location>
        <begin position="1"/>
        <end position="146"/>
    </location>
</feature>
<dbReference type="InParanoid" id="A0A1Z5R7X2"/>
<feature type="compositionally biased region" description="Low complexity" evidence="1">
    <location>
        <begin position="33"/>
        <end position="42"/>
    </location>
</feature>
<reference evidence="3" key="2">
    <citation type="journal article" date="2018" name="Plant J.">
        <title>The Sorghum bicolor reference genome: improved assembly, gene annotations, a transcriptome atlas, and signatures of genome organization.</title>
        <authorList>
            <person name="McCormick R.F."/>
            <person name="Truong S.K."/>
            <person name="Sreedasyam A."/>
            <person name="Jenkins J."/>
            <person name="Shu S."/>
            <person name="Sims D."/>
            <person name="Kennedy M."/>
            <person name="Amirebrahimi M."/>
            <person name="Weers B.D."/>
            <person name="McKinley B."/>
            <person name="Mattison A."/>
            <person name="Morishige D.T."/>
            <person name="Grimwood J."/>
            <person name="Schmutz J."/>
            <person name="Mullet J.E."/>
        </authorList>
    </citation>
    <scope>NUCLEOTIDE SEQUENCE [LARGE SCALE GENOMIC DNA]</scope>
    <source>
        <strain evidence="3">cv. BTx623</strain>
    </source>
</reference>
<feature type="compositionally biased region" description="Low complexity" evidence="1">
    <location>
        <begin position="68"/>
        <end position="80"/>
    </location>
</feature>
<reference evidence="2 3" key="1">
    <citation type="journal article" date="2009" name="Nature">
        <title>The Sorghum bicolor genome and the diversification of grasses.</title>
        <authorList>
            <person name="Paterson A.H."/>
            <person name="Bowers J.E."/>
            <person name="Bruggmann R."/>
            <person name="Dubchak I."/>
            <person name="Grimwood J."/>
            <person name="Gundlach H."/>
            <person name="Haberer G."/>
            <person name="Hellsten U."/>
            <person name="Mitros T."/>
            <person name="Poliakov A."/>
            <person name="Schmutz J."/>
            <person name="Spannagl M."/>
            <person name="Tang H."/>
            <person name="Wang X."/>
            <person name="Wicker T."/>
            <person name="Bharti A.K."/>
            <person name="Chapman J."/>
            <person name="Feltus F.A."/>
            <person name="Gowik U."/>
            <person name="Grigoriev I.V."/>
            <person name="Lyons E."/>
            <person name="Maher C.A."/>
            <person name="Martis M."/>
            <person name="Narechania A."/>
            <person name="Otillar R.P."/>
            <person name="Penning B.W."/>
            <person name="Salamov A.A."/>
            <person name="Wang Y."/>
            <person name="Zhang L."/>
            <person name="Carpita N.C."/>
            <person name="Freeling M."/>
            <person name="Gingle A.R."/>
            <person name="Hash C.T."/>
            <person name="Keller B."/>
            <person name="Klein P."/>
            <person name="Kresovich S."/>
            <person name="McCann M.C."/>
            <person name="Ming R."/>
            <person name="Peterson D.G."/>
            <person name="Mehboob-ur-Rahman"/>
            <person name="Ware D."/>
            <person name="Westhoff P."/>
            <person name="Mayer K.F."/>
            <person name="Messing J."/>
            <person name="Rokhsar D.S."/>
        </authorList>
    </citation>
    <scope>NUCLEOTIDE SEQUENCE [LARGE SCALE GENOMIC DNA]</scope>
    <source>
        <strain evidence="3">cv. BTx623</strain>
    </source>
</reference>
<accession>A0A1Z5R7X2</accession>
<dbReference type="Gramene" id="OQU79830">
    <property type="protein sequence ID" value="OQU79830"/>
    <property type="gene ID" value="SORBI_3007G028001"/>
</dbReference>
<gene>
    <name evidence="2" type="ORF">SORBI_3007G028001</name>
</gene>
<evidence type="ECO:0000256" key="1">
    <source>
        <dbReference type="SAM" id="MobiDB-lite"/>
    </source>
</evidence>